<dbReference type="OrthoDB" id="154054at2"/>
<dbReference type="InterPro" id="IPR023365">
    <property type="entry name" value="Sortase_dom-sf"/>
</dbReference>
<gene>
    <name evidence="3" type="ORF">NCTC503_01746</name>
</gene>
<feature type="active site" description="Acyl-thioester intermediate" evidence="2">
    <location>
        <position position="179"/>
    </location>
</feature>
<reference evidence="3 4" key="1">
    <citation type="submission" date="2019-05" db="EMBL/GenBank/DDBJ databases">
        <authorList>
            <consortium name="Pathogen Informatics"/>
        </authorList>
    </citation>
    <scope>NUCLEOTIDE SEQUENCE [LARGE SCALE GENOMIC DNA]</scope>
    <source>
        <strain evidence="3 4">NCTC503</strain>
    </source>
</reference>
<organism evidence="3 4">
    <name type="scientific">Hathewaya histolytica</name>
    <name type="common">Clostridium histolyticum</name>
    <dbReference type="NCBI Taxonomy" id="1498"/>
    <lineage>
        <taxon>Bacteria</taxon>
        <taxon>Bacillati</taxon>
        <taxon>Bacillota</taxon>
        <taxon>Clostridia</taxon>
        <taxon>Eubacteriales</taxon>
        <taxon>Clostridiaceae</taxon>
        <taxon>Hathewaya</taxon>
    </lineage>
</organism>
<accession>A0A4V6Z1B8</accession>
<dbReference type="Gene3D" id="2.40.260.10">
    <property type="entry name" value="Sortase"/>
    <property type="match status" value="1"/>
</dbReference>
<keyword evidence="1" id="KW-0378">Hydrolase</keyword>
<dbReference type="InterPro" id="IPR005754">
    <property type="entry name" value="Sortase"/>
</dbReference>
<feature type="active site" description="Proton donor/acceptor" evidence="2">
    <location>
        <position position="117"/>
    </location>
</feature>
<name>A0A4V6Z1B8_HATHI</name>
<dbReference type="GO" id="GO:0016787">
    <property type="term" value="F:hydrolase activity"/>
    <property type="evidence" value="ECO:0007669"/>
    <property type="project" value="UniProtKB-KW"/>
</dbReference>
<dbReference type="KEGG" id="hhw:NCTC503_01746"/>
<dbReference type="AlphaFoldDB" id="A0A4V6Z1B8"/>
<dbReference type="Proteomes" id="UP000308489">
    <property type="component" value="Chromosome 1"/>
</dbReference>
<dbReference type="RefSeq" id="WP_138210365.1">
    <property type="nucleotide sequence ID" value="NZ_CBCRUQ010000005.1"/>
</dbReference>
<evidence type="ECO:0000313" key="4">
    <source>
        <dbReference type="Proteomes" id="UP000308489"/>
    </source>
</evidence>
<dbReference type="InterPro" id="IPR042000">
    <property type="entry name" value="Sortase_D_2"/>
</dbReference>
<evidence type="ECO:0000256" key="2">
    <source>
        <dbReference type="PIRSR" id="PIRSR605754-1"/>
    </source>
</evidence>
<evidence type="ECO:0000256" key="1">
    <source>
        <dbReference type="ARBA" id="ARBA00022801"/>
    </source>
</evidence>
<dbReference type="CDD" id="cd06166">
    <property type="entry name" value="Sortase_D_2"/>
    <property type="match status" value="1"/>
</dbReference>
<sequence length="195" mass="22430">MKRGIGSTLLIVFGIILMLSSFGLKFYSKKKESNLVNKLDKEFNKEYIRNKNKNSEKIVEKRKVDIGDGIAIMQIPSINLKTVIVEGIEKEQIRYYVGHFTDSVMPGEEGNFSIAGHSSHIYNELLNELYKVNVGDDINIRTLTKEFKYKIEKKFIVEPTEVRVLDQIKNEKVMTIVTCTEKGNKRLIVKAKIQK</sequence>
<dbReference type="EMBL" id="LR590481">
    <property type="protein sequence ID" value="VTQ91127.1"/>
    <property type="molecule type" value="Genomic_DNA"/>
</dbReference>
<protein>
    <submittedName>
        <fullName evidence="3">Sortase</fullName>
    </submittedName>
</protein>
<evidence type="ECO:0000313" key="3">
    <source>
        <dbReference type="EMBL" id="VTQ91127.1"/>
    </source>
</evidence>
<keyword evidence="4" id="KW-1185">Reference proteome</keyword>
<dbReference type="NCBIfam" id="TIGR01076">
    <property type="entry name" value="sortase_fam"/>
    <property type="match status" value="1"/>
</dbReference>
<proteinExistence type="predicted"/>
<dbReference type="Pfam" id="PF04203">
    <property type="entry name" value="Sortase"/>
    <property type="match status" value="1"/>
</dbReference>
<dbReference type="SUPFAM" id="SSF63817">
    <property type="entry name" value="Sortase"/>
    <property type="match status" value="1"/>
</dbReference>